<dbReference type="Proteomes" id="UP000275012">
    <property type="component" value="Unassembled WGS sequence"/>
</dbReference>
<keyword evidence="2" id="KW-0472">Membrane</keyword>
<comment type="caution">
    <text evidence="3">The sequence shown here is derived from an EMBL/GenBank/DDBJ whole genome shotgun (WGS) entry which is preliminary data.</text>
</comment>
<feature type="region of interest" description="Disordered" evidence="1">
    <location>
        <begin position="19"/>
        <end position="39"/>
    </location>
</feature>
<accession>A0A3M2HME9</accession>
<evidence type="ECO:0008006" key="5">
    <source>
        <dbReference type="Google" id="ProtNLM"/>
    </source>
</evidence>
<dbReference type="EMBL" id="RFLY01000013">
    <property type="protein sequence ID" value="RMH90891.1"/>
    <property type="molecule type" value="Genomic_DNA"/>
</dbReference>
<keyword evidence="2" id="KW-1133">Transmembrane helix</keyword>
<sequence length="518" mass="55736">MASANMRFAWLACVSGIPPGRRTTFPARRRPGRPPNHEAHARFHLAGSAAGDLAAGQRHRRHRRQRARNGTGRGPQRDQVGRKRRAQRRARLAARAYCRRDGGEVRPGRWRRDGVRWRPGADGVRHRFAAVHHARGADAPGDRSAARCRRPIVVRGQRPAPNLRSALPARCADHAGRWPGTGWFPLSRARRRRASGTVAGRMEAPGNPAGMGRSQVDRAARPARMAAVAGTPAAGDGAGAVMRRVPSSSVRGFALPLVLWLIATLMTMVGVLAYAAKVGHIESRTQFDRVEAEAAARAGIVYAVARTDRGLGSEAWGPSMTPRRLRFEGWDITVNIRDESGKFDLNRGDPQLLRALLQLRQVPAGQAARLVERLESQRRGETALAAAAPPLPGAPASAGDKPGQIVSVSELRQWPGIAPATLDAIAGELTVNGASGQPEWRLASPLMRQALAATGVTGVDAAPTTGPEFGSGTYAIESIAERPGKPPGRIVVVLRVFPRGSGDMASTWLAWEHGKWQQ</sequence>
<gene>
    <name evidence="3" type="ORF">EBB59_09570</name>
</gene>
<feature type="compositionally biased region" description="Basic residues" evidence="1">
    <location>
        <begin position="57"/>
        <end position="67"/>
    </location>
</feature>
<feature type="transmembrane region" description="Helical" evidence="2">
    <location>
        <begin position="253"/>
        <end position="276"/>
    </location>
</feature>
<feature type="compositionally biased region" description="Basic residues" evidence="1">
    <location>
        <begin position="82"/>
        <end position="91"/>
    </location>
</feature>
<evidence type="ECO:0000313" key="3">
    <source>
        <dbReference type="EMBL" id="RMH90891.1"/>
    </source>
</evidence>
<dbReference type="AlphaFoldDB" id="A0A3M2HME9"/>
<protein>
    <recommendedName>
        <fullName evidence="5">General secretion pathway protein GspK</fullName>
    </recommendedName>
</protein>
<evidence type="ECO:0000313" key="4">
    <source>
        <dbReference type="Proteomes" id="UP000275012"/>
    </source>
</evidence>
<name>A0A3M2HME9_9GAMM</name>
<keyword evidence="4" id="KW-1185">Reference proteome</keyword>
<evidence type="ECO:0000256" key="2">
    <source>
        <dbReference type="SAM" id="Phobius"/>
    </source>
</evidence>
<feature type="region of interest" description="Disordered" evidence="1">
    <location>
        <begin position="51"/>
        <end position="91"/>
    </location>
</feature>
<keyword evidence="2" id="KW-0812">Transmembrane</keyword>
<reference evidence="3 4" key="1">
    <citation type="submission" date="2018-10" db="EMBL/GenBank/DDBJ databases">
        <title>Proposal of Lysobacter pythonis sp. nov. isolated from royal pythons (Python regius).</title>
        <authorList>
            <person name="Hans-Juergen B."/>
            <person name="Huptas C."/>
            <person name="Sandra B."/>
            <person name="Igor L."/>
            <person name="Joachim S."/>
            <person name="Siegfried S."/>
            <person name="Mareike W."/>
            <person name="Peter K."/>
        </authorList>
    </citation>
    <scope>NUCLEOTIDE SEQUENCE [LARGE SCALE GENOMIC DNA]</scope>
    <source>
        <strain evidence="3 4">4284/11</strain>
    </source>
</reference>
<organism evidence="3 4">
    <name type="scientific">Solilutibacter pythonis</name>
    <dbReference type="NCBI Taxonomy" id="2483112"/>
    <lineage>
        <taxon>Bacteria</taxon>
        <taxon>Pseudomonadati</taxon>
        <taxon>Pseudomonadota</taxon>
        <taxon>Gammaproteobacteria</taxon>
        <taxon>Lysobacterales</taxon>
        <taxon>Lysobacteraceae</taxon>
        <taxon>Solilutibacter</taxon>
    </lineage>
</organism>
<evidence type="ECO:0000256" key="1">
    <source>
        <dbReference type="SAM" id="MobiDB-lite"/>
    </source>
</evidence>
<proteinExistence type="predicted"/>